<proteinExistence type="predicted"/>
<dbReference type="PROSITE" id="PS50005">
    <property type="entry name" value="TPR"/>
    <property type="match status" value="1"/>
</dbReference>
<dbReference type="AlphaFoldDB" id="A0A0J8GM81"/>
<dbReference type="PANTHER" id="PTHR44858">
    <property type="entry name" value="TETRATRICOPEPTIDE REPEAT PROTEIN 6"/>
    <property type="match status" value="1"/>
</dbReference>
<evidence type="ECO:0000256" key="3">
    <source>
        <dbReference type="PROSITE-ProRule" id="PRU00339"/>
    </source>
</evidence>
<dbReference type="GO" id="GO:0009279">
    <property type="term" value="C:cell outer membrane"/>
    <property type="evidence" value="ECO:0007669"/>
    <property type="project" value="TreeGrafter"/>
</dbReference>
<protein>
    <submittedName>
        <fullName evidence="4">Uncharacterized protein</fullName>
    </submittedName>
</protein>
<dbReference type="EMBL" id="LAZL01000036">
    <property type="protein sequence ID" value="KMT63942.1"/>
    <property type="molecule type" value="Genomic_DNA"/>
</dbReference>
<keyword evidence="5" id="KW-1185">Reference proteome</keyword>
<reference evidence="4 5" key="1">
    <citation type="submission" date="2015-04" db="EMBL/GenBank/DDBJ databases">
        <title>Draft Genome Sequence of the Novel Agar-Digesting Marine Bacterium Q1.</title>
        <authorList>
            <person name="Li Y."/>
            <person name="Li D."/>
            <person name="Chen G."/>
            <person name="Du Z."/>
        </authorList>
    </citation>
    <scope>NUCLEOTIDE SEQUENCE [LARGE SCALE GENOMIC DNA]</scope>
    <source>
        <strain evidence="4 5">Q1</strain>
    </source>
</reference>
<feature type="repeat" description="TPR" evidence="3">
    <location>
        <begin position="97"/>
        <end position="130"/>
    </location>
</feature>
<evidence type="ECO:0000313" key="5">
    <source>
        <dbReference type="Proteomes" id="UP000037600"/>
    </source>
</evidence>
<dbReference type="NCBIfam" id="NF008391">
    <property type="entry name" value="PRK11189.1"/>
    <property type="match status" value="1"/>
</dbReference>
<dbReference type="STRING" id="1513271.XM47_17095"/>
<sequence>MQMLKLLPILLCVFVVGCSQHHRAKFEDFPLANYKIDHAEKQLAIKRFSTILLKRELTQEQTAEILFRRGLLYQQVGLFHLAFFDLLKTIKLKPDFVEAYNLLGVYYVNQQEYEQAYNAFDTVIELDDKHEFAYFNRALALFYNDRADLALIDFKQFYGFNSEDGYRLIWLYFAKLANQTEEESLTFLNQKSDQITDNWTRLLVQLFQHKITPEKLIESAALNNKDINQYNERLCEAYFYIAKYLQQQNQIAKARFYFTAAISTQVYEFVEYKYAKLELAQLNKE</sequence>
<dbReference type="SMART" id="SM00028">
    <property type="entry name" value="TPR"/>
    <property type="match status" value="4"/>
</dbReference>
<keyword evidence="2 3" id="KW-0802">TPR repeat</keyword>
<dbReference type="GO" id="GO:0046813">
    <property type="term" value="P:receptor-mediated virion attachment to host cell"/>
    <property type="evidence" value="ECO:0007669"/>
    <property type="project" value="TreeGrafter"/>
</dbReference>
<comment type="caution">
    <text evidence="4">The sequence shown here is derived from an EMBL/GenBank/DDBJ whole genome shotgun (WGS) entry which is preliminary data.</text>
</comment>
<dbReference type="PROSITE" id="PS51257">
    <property type="entry name" value="PROKAR_LIPOPROTEIN"/>
    <property type="match status" value="1"/>
</dbReference>
<dbReference type="PANTHER" id="PTHR44858:SF1">
    <property type="entry name" value="UDP-N-ACETYLGLUCOSAMINE--PEPTIDE N-ACETYLGLUCOSAMINYLTRANSFERASE SPINDLY-RELATED"/>
    <property type="match status" value="1"/>
</dbReference>
<dbReference type="Proteomes" id="UP000037600">
    <property type="component" value="Unassembled WGS sequence"/>
</dbReference>
<dbReference type="Pfam" id="PF07719">
    <property type="entry name" value="TPR_2"/>
    <property type="match status" value="1"/>
</dbReference>
<evidence type="ECO:0000313" key="4">
    <source>
        <dbReference type="EMBL" id="KMT63942.1"/>
    </source>
</evidence>
<name>A0A0J8GM81_9ALTE</name>
<dbReference type="SUPFAM" id="SSF48452">
    <property type="entry name" value="TPR-like"/>
    <property type="match status" value="1"/>
</dbReference>
<keyword evidence="1" id="KW-0677">Repeat</keyword>
<dbReference type="InterPro" id="IPR050498">
    <property type="entry name" value="Ycf3"/>
</dbReference>
<evidence type="ECO:0000256" key="1">
    <source>
        <dbReference type="ARBA" id="ARBA00022737"/>
    </source>
</evidence>
<gene>
    <name evidence="4" type="ORF">XM47_17095</name>
</gene>
<dbReference type="InterPro" id="IPR019734">
    <property type="entry name" value="TPR_rpt"/>
</dbReference>
<dbReference type="Gene3D" id="1.25.40.10">
    <property type="entry name" value="Tetratricopeptide repeat domain"/>
    <property type="match status" value="1"/>
</dbReference>
<organism evidence="4 5">
    <name type="scientific">Catenovulum maritimum</name>
    <dbReference type="NCBI Taxonomy" id="1513271"/>
    <lineage>
        <taxon>Bacteria</taxon>
        <taxon>Pseudomonadati</taxon>
        <taxon>Pseudomonadota</taxon>
        <taxon>Gammaproteobacteria</taxon>
        <taxon>Alteromonadales</taxon>
        <taxon>Alteromonadaceae</taxon>
        <taxon>Catenovulum</taxon>
    </lineage>
</organism>
<dbReference type="InterPro" id="IPR011990">
    <property type="entry name" value="TPR-like_helical_dom_sf"/>
</dbReference>
<dbReference type="InterPro" id="IPR013105">
    <property type="entry name" value="TPR_2"/>
</dbReference>
<accession>A0A0J8GM81</accession>
<evidence type="ECO:0000256" key="2">
    <source>
        <dbReference type="ARBA" id="ARBA00022803"/>
    </source>
</evidence>
<dbReference type="PATRIC" id="fig|1513271.3.peg.3508"/>